<reference evidence="1 2" key="1">
    <citation type="submission" date="2018-07" db="EMBL/GenBank/DDBJ databases">
        <title>High quality draft genome sequencing of Enterococcus faecium exhibiting probiotic potential isolated from mucus of freshwater fish.</title>
        <authorList>
            <person name="El-Jeni R."/>
            <person name="Ghedira K."/>
            <person name="Abdelhak S."/>
            <person name="El-Bour M."/>
            <person name="Bouhaouala-Zahar B."/>
        </authorList>
    </citation>
    <scope>NUCLEOTIDE SEQUENCE [LARGE SCALE GENOMIC DNA]</scope>
    <source>
        <strain evidence="1 2">R.A73</strain>
    </source>
</reference>
<dbReference type="EMBL" id="QOVC01000001">
    <property type="protein sequence ID" value="KAA0692861.1"/>
    <property type="molecule type" value="Genomic_DNA"/>
</dbReference>
<organism evidence="1 2">
    <name type="scientific">Enterococcus faecium</name>
    <name type="common">Streptococcus faecium</name>
    <dbReference type="NCBI Taxonomy" id="1352"/>
    <lineage>
        <taxon>Bacteria</taxon>
        <taxon>Bacillati</taxon>
        <taxon>Bacillota</taxon>
        <taxon>Bacilli</taxon>
        <taxon>Lactobacillales</taxon>
        <taxon>Enterococcaceae</taxon>
        <taxon>Enterococcus</taxon>
    </lineage>
</organism>
<protein>
    <submittedName>
        <fullName evidence="1">Phosphogluconate dehydrogenase</fullName>
    </submittedName>
</protein>
<accession>A0A7V7KTZ2</accession>
<gene>
    <name evidence="1" type="ORF">DTX73_01105</name>
</gene>
<dbReference type="Proteomes" id="UP000448762">
    <property type="component" value="Unassembled WGS sequence"/>
</dbReference>
<name>A0A7V7KTZ2_ENTFC</name>
<dbReference type="AlphaFoldDB" id="A0A7V7KTZ2"/>
<sequence length="49" mass="5856">MRIPPFHNKIITFSVLINVKDTRRAGKNQTKNIFVKSIYKKIFFCIMRV</sequence>
<evidence type="ECO:0000313" key="1">
    <source>
        <dbReference type="EMBL" id="KAA0692861.1"/>
    </source>
</evidence>
<evidence type="ECO:0000313" key="2">
    <source>
        <dbReference type="Proteomes" id="UP000448762"/>
    </source>
</evidence>
<proteinExistence type="predicted"/>
<comment type="caution">
    <text evidence="1">The sequence shown here is derived from an EMBL/GenBank/DDBJ whole genome shotgun (WGS) entry which is preliminary data.</text>
</comment>